<reference evidence="3 4" key="1">
    <citation type="journal article" date="2019" name="Int. J. Syst. Evol. Microbiol.">
        <title>The Global Catalogue of Microorganisms (GCM) 10K type strain sequencing project: providing services to taxonomists for standard genome sequencing and annotation.</title>
        <authorList>
            <consortium name="The Broad Institute Genomics Platform"/>
            <consortium name="The Broad Institute Genome Sequencing Center for Infectious Disease"/>
            <person name="Wu L."/>
            <person name="Ma J."/>
        </authorList>
    </citation>
    <scope>NUCLEOTIDE SEQUENCE [LARGE SCALE GENOMIC DNA]</scope>
    <source>
        <strain evidence="3 4">JCM 15503</strain>
    </source>
</reference>
<feature type="signal peptide" evidence="1">
    <location>
        <begin position="1"/>
        <end position="32"/>
    </location>
</feature>
<evidence type="ECO:0000259" key="2">
    <source>
        <dbReference type="Pfam" id="PF18914"/>
    </source>
</evidence>
<sequence length="397" mass="40787">MTERPGRCWRTPFALACSLAALLLAACGGVEGGGTGASPQGYTEGSATGLGGLIVNGVNYGQRSARIADDQGHLLGADALRLGMVVRIDSAAVGGDEPSAEALQVTVASALAGPVSASDLMARSLTVLGQTVLIDGNTAFDPAIAGGQAGIALGDVVEVHAIYDAATGRYLARRIEPLLSPASYGLQGRVQALDLATRTLQMGGQPFQLSTRMSLPGELTDGVFVKLLFDTQPDARGRWLVRSVLVPAQRDAATGPVALQGLIEQLDGSSLRVGGLRVDLRQAQVLPAGSVLQTGLRVRVEGSASGGVVQANTLTVRPVAEDGDRVNKQNFSLVGQLSALDLAAQRFTLLGTPVSFADTVLSQGTESALANGVRIEVRGTLSLDGTSLVAQGLKFDP</sequence>
<dbReference type="Proteomes" id="UP001500279">
    <property type="component" value="Unassembled WGS sequence"/>
</dbReference>
<keyword evidence="4" id="KW-1185">Reference proteome</keyword>
<accession>A0ABN1K1X9</accession>
<dbReference type="Pfam" id="PF18914">
    <property type="entry name" value="DUF5666"/>
    <property type="match status" value="3"/>
</dbReference>
<organism evidence="3 4">
    <name type="scientific">Ideonella azotifigens</name>
    <dbReference type="NCBI Taxonomy" id="513160"/>
    <lineage>
        <taxon>Bacteria</taxon>
        <taxon>Pseudomonadati</taxon>
        <taxon>Pseudomonadota</taxon>
        <taxon>Betaproteobacteria</taxon>
        <taxon>Burkholderiales</taxon>
        <taxon>Sphaerotilaceae</taxon>
        <taxon>Ideonella</taxon>
    </lineage>
</organism>
<dbReference type="EMBL" id="BAAAEW010000014">
    <property type="protein sequence ID" value="GAA0752537.1"/>
    <property type="molecule type" value="Genomic_DNA"/>
</dbReference>
<feature type="domain" description="DUF5666" evidence="2">
    <location>
        <begin position="113"/>
        <end position="176"/>
    </location>
</feature>
<evidence type="ECO:0000256" key="1">
    <source>
        <dbReference type="SAM" id="SignalP"/>
    </source>
</evidence>
<evidence type="ECO:0000313" key="4">
    <source>
        <dbReference type="Proteomes" id="UP001500279"/>
    </source>
</evidence>
<feature type="domain" description="DUF5666" evidence="2">
    <location>
        <begin position="260"/>
        <end position="311"/>
    </location>
</feature>
<comment type="caution">
    <text evidence="3">The sequence shown here is derived from an EMBL/GenBank/DDBJ whole genome shotgun (WGS) entry which is preliminary data.</text>
</comment>
<dbReference type="InterPro" id="IPR043724">
    <property type="entry name" value="DUF5666"/>
</dbReference>
<name>A0ABN1K1X9_9BURK</name>
<dbReference type="PROSITE" id="PS51257">
    <property type="entry name" value="PROKAR_LIPOPROTEIN"/>
    <property type="match status" value="1"/>
</dbReference>
<gene>
    <name evidence="3" type="ORF">GCM10009107_26490</name>
</gene>
<evidence type="ECO:0000313" key="3">
    <source>
        <dbReference type="EMBL" id="GAA0752537.1"/>
    </source>
</evidence>
<feature type="chain" id="PRO_5047276873" description="DUF5666 domain-containing protein" evidence="1">
    <location>
        <begin position="33"/>
        <end position="397"/>
    </location>
</feature>
<protein>
    <recommendedName>
        <fullName evidence="2">DUF5666 domain-containing protein</fullName>
    </recommendedName>
</protein>
<keyword evidence="1" id="KW-0732">Signal</keyword>
<proteinExistence type="predicted"/>
<feature type="domain" description="DUF5666" evidence="2">
    <location>
        <begin position="335"/>
        <end position="391"/>
    </location>
</feature>